<sequence length="266" mass="29451">MVISPADIDAVIGKDKKKVVRPLYNVQYMTDCASDVIVAYGVWAQNNDNGTLVPMIQKTKAMTAGRLRKVHADSGYCSILDLQDCTNENIDLFAPVPNNTAASRKLPNGEIQIPSKDFCFDESTRTMTCPNGNEMRFVKEVQVPRACGRTVGELRFEQSASVCSACPLAFRCIGGKSKRRTVARQSQQGVLDAQKTKMESEQGKRSGRLRGQVIERRFADGKLHRNQEPQNGRGLHRVRPEVGLLAVAQNTLTLYNLEKRGPKPAT</sequence>
<protein>
    <submittedName>
        <fullName evidence="2">Transposase DDE domain protein</fullName>
    </submittedName>
</protein>
<gene>
    <name evidence="2" type="ORF">TBK1r_14930</name>
    <name evidence="3" type="ORF">TBK1r_33290</name>
</gene>
<evidence type="ECO:0000259" key="1">
    <source>
        <dbReference type="Pfam" id="PF13751"/>
    </source>
</evidence>
<feature type="domain" description="Transposase DDE" evidence="1">
    <location>
        <begin position="128"/>
        <end position="250"/>
    </location>
</feature>
<dbReference type="InterPro" id="IPR025668">
    <property type="entry name" value="Tnp_DDE_dom"/>
</dbReference>
<evidence type="ECO:0000313" key="2">
    <source>
        <dbReference type="EMBL" id="QDV82562.1"/>
    </source>
</evidence>
<dbReference type="PANTHER" id="PTHR33408:SF2">
    <property type="entry name" value="TRANSPOSASE DDE DOMAIN-CONTAINING PROTEIN"/>
    <property type="match status" value="1"/>
</dbReference>
<evidence type="ECO:0000313" key="3">
    <source>
        <dbReference type="EMBL" id="QDV84384.1"/>
    </source>
</evidence>
<keyword evidence="4" id="KW-1185">Reference proteome</keyword>
<dbReference type="Proteomes" id="UP000318081">
    <property type="component" value="Chromosome"/>
</dbReference>
<dbReference type="Pfam" id="PF13751">
    <property type="entry name" value="DDE_Tnp_1_6"/>
    <property type="match status" value="1"/>
</dbReference>
<dbReference type="PANTHER" id="PTHR33408">
    <property type="entry name" value="TRANSPOSASE"/>
    <property type="match status" value="1"/>
</dbReference>
<accession>A0ABX5XLJ8</accession>
<reference evidence="2 4" key="1">
    <citation type="submission" date="2019-02" db="EMBL/GenBank/DDBJ databases">
        <title>Deep-cultivation of Planctomycetes and their phenomic and genomic characterization uncovers novel biology.</title>
        <authorList>
            <person name="Wiegand S."/>
            <person name="Jogler M."/>
            <person name="Boedeker C."/>
            <person name="Pinto D."/>
            <person name="Vollmers J."/>
            <person name="Rivas-Marin E."/>
            <person name="Kohn T."/>
            <person name="Peeters S.H."/>
            <person name="Heuer A."/>
            <person name="Rast P."/>
            <person name="Oberbeckmann S."/>
            <person name="Bunk B."/>
            <person name="Jeske O."/>
            <person name="Meyerdierks A."/>
            <person name="Storesund J.E."/>
            <person name="Kallscheuer N."/>
            <person name="Luecker S."/>
            <person name="Lage O.M."/>
            <person name="Pohl T."/>
            <person name="Merkel B.J."/>
            <person name="Hornburger P."/>
            <person name="Mueller R.-W."/>
            <person name="Bruemmer F."/>
            <person name="Labrenz M."/>
            <person name="Spormann A.M."/>
            <person name="Op den Camp H."/>
            <person name="Overmann J."/>
            <person name="Amann R."/>
            <person name="Jetten M.S.M."/>
            <person name="Mascher T."/>
            <person name="Medema M.H."/>
            <person name="Devos D.P."/>
            <person name="Kaster A.-K."/>
            <person name="Ovreas L."/>
            <person name="Rohde M."/>
            <person name="Galperin M.Y."/>
            <person name="Jogler C."/>
        </authorList>
    </citation>
    <scope>NUCLEOTIDE SEQUENCE [LARGE SCALE GENOMIC DNA]</scope>
    <source>
        <strain evidence="2 4">TBK1r</strain>
    </source>
</reference>
<dbReference type="EMBL" id="CP036432">
    <property type="protein sequence ID" value="QDV84384.1"/>
    <property type="molecule type" value="Genomic_DNA"/>
</dbReference>
<organism evidence="2 4">
    <name type="scientific">Stieleria magnilauensis</name>
    <dbReference type="NCBI Taxonomy" id="2527963"/>
    <lineage>
        <taxon>Bacteria</taxon>
        <taxon>Pseudomonadati</taxon>
        <taxon>Planctomycetota</taxon>
        <taxon>Planctomycetia</taxon>
        <taxon>Pirellulales</taxon>
        <taxon>Pirellulaceae</taxon>
        <taxon>Stieleria</taxon>
    </lineage>
</organism>
<dbReference type="EMBL" id="CP036432">
    <property type="protein sequence ID" value="QDV82562.1"/>
    <property type="molecule type" value="Genomic_DNA"/>
</dbReference>
<dbReference type="RefSeq" id="WP_419581073.1">
    <property type="nucleotide sequence ID" value="NZ_CP036432.1"/>
</dbReference>
<proteinExistence type="predicted"/>
<name>A0ABX5XLJ8_9BACT</name>
<evidence type="ECO:0000313" key="4">
    <source>
        <dbReference type="Proteomes" id="UP000318081"/>
    </source>
</evidence>